<evidence type="ECO:0000256" key="1">
    <source>
        <dbReference type="SAM" id="SignalP"/>
    </source>
</evidence>
<dbReference type="RefSeq" id="WP_254474401.1">
    <property type="nucleotide sequence ID" value="NZ_CP113432.1"/>
</dbReference>
<keyword evidence="3" id="KW-1185">Reference proteome</keyword>
<accession>A0ABY7A7D5</accession>
<feature type="chain" id="PRO_5046683238" evidence="1">
    <location>
        <begin position="19"/>
        <end position="80"/>
    </location>
</feature>
<dbReference type="InterPro" id="IPR021245">
    <property type="entry name" value="DUF2790"/>
</dbReference>
<sequence length="80" mass="8911">MKTLLAVACLALAGSAFATDGVPPAQDYHYDQLLDIHRVVRPADLSFCGIREVEMTYEDSAGQLHRLRYRAWGLDCANEN</sequence>
<dbReference type="Proteomes" id="UP001163624">
    <property type="component" value="Chromosome"/>
</dbReference>
<keyword evidence="1" id="KW-0732">Signal</keyword>
<proteinExistence type="predicted"/>
<reference evidence="2" key="1">
    <citation type="submission" date="2022-11" db="EMBL/GenBank/DDBJ databases">
        <title>Pseudomonas triclosanedens sp. nov., a triclosan degrader isolated from activated sludge.</title>
        <authorList>
            <person name="Yin Y."/>
            <person name="Lu Z."/>
        </authorList>
    </citation>
    <scope>NUCLEOTIDE SEQUENCE</scope>
    <source>
        <strain evidence="2">ZM23</strain>
    </source>
</reference>
<evidence type="ECO:0000313" key="3">
    <source>
        <dbReference type="Proteomes" id="UP001163624"/>
    </source>
</evidence>
<protein>
    <submittedName>
        <fullName evidence="2">DUF2790 domain-containing protein</fullName>
    </submittedName>
</protein>
<feature type="signal peptide" evidence="1">
    <location>
        <begin position="1"/>
        <end position="18"/>
    </location>
</feature>
<dbReference type="Pfam" id="PF10976">
    <property type="entry name" value="DUF2790"/>
    <property type="match status" value="1"/>
</dbReference>
<evidence type="ECO:0000313" key="2">
    <source>
        <dbReference type="EMBL" id="WAI52215.1"/>
    </source>
</evidence>
<dbReference type="EMBL" id="CP113432">
    <property type="protein sequence ID" value="WAI52215.1"/>
    <property type="molecule type" value="Genomic_DNA"/>
</dbReference>
<organism evidence="2 3">
    <name type="scientific">Pseudomonas triclosanedens</name>
    <dbReference type="NCBI Taxonomy" id="2961893"/>
    <lineage>
        <taxon>Bacteria</taxon>
        <taxon>Pseudomonadati</taxon>
        <taxon>Pseudomonadota</taxon>
        <taxon>Gammaproteobacteria</taxon>
        <taxon>Pseudomonadales</taxon>
        <taxon>Pseudomonadaceae</taxon>
        <taxon>Pseudomonas</taxon>
    </lineage>
</organism>
<name>A0ABY7A7D5_9PSED</name>
<dbReference type="Gene3D" id="2.30.140.50">
    <property type="entry name" value="Protein of unknown function DUF2790"/>
    <property type="match status" value="1"/>
</dbReference>
<gene>
    <name evidence="2" type="ORF">OU419_13500</name>
</gene>